<evidence type="ECO:0000256" key="1">
    <source>
        <dbReference type="ARBA" id="ARBA00004496"/>
    </source>
</evidence>
<gene>
    <name evidence="12" type="ORF">ACFQKB_05720</name>
</gene>
<evidence type="ECO:0000256" key="8">
    <source>
        <dbReference type="ARBA" id="ARBA00022691"/>
    </source>
</evidence>
<evidence type="ECO:0000256" key="2">
    <source>
        <dbReference type="ARBA" id="ARBA00005369"/>
    </source>
</evidence>
<sequence>MTSRCLSVGPGHRVLEVGTGTGWSAGLLARRVGAANVVSVEIDAALAERAAENLRAAGIEGVRVMVGDGTLGWPEGAPYDRVHVTAGTVRIPYAWVEQTRPGGVVVLPWMPGYASGYLVRLTVAGDGTASGPIGEPCGFMPLRAQRTPVRPIEGEERESPATVPPQRLAEAGEGFNVAAAALLPGVEGGGSVNPVDGSFRLALRERDGDSHALAIHPAGTRTAEVTQRGTRDLWDELVAAWQWWVDWGRPGRERFGLTVDTEGIRAWLERPDRISVAAAMRAVPRHLFAPDAG</sequence>
<keyword evidence="7" id="KW-0808">Transferase</keyword>
<evidence type="ECO:0000256" key="11">
    <source>
        <dbReference type="ARBA" id="ARBA00031350"/>
    </source>
</evidence>
<evidence type="ECO:0000256" key="6">
    <source>
        <dbReference type="ARBA" id="ARBA00022603"/>
    </source>
</evidence>
<dbReference type="SUPFAM" id="SSF53335">
    <property type="entry name" value="S-adenosyl-L-methionine-dependent methyltransferases"/>
    <property type="match status" value="1"/>
</dbReference>
<dbReference type="GO" id="GO:0008168">
    <property type="term" value="F:methyltransferase activity"/>
    <property type="evidence" value="ECO:0007669"/>
    <property type="project" value="UniProtKB-KW"/>
</dbReference>
<dbReference type="PANTHER" id="PTHR11579">
    <property type="entry name" value="PROTEIN-L-ISOASPARTATE O-METHYLTRANSFERASE"/>
    <property type="match status" value="1"/>
</dbReference>
<dbReference type="CDD" id="cd02440">
    <property type="entry name" value="AdoMet_MTases"/>
    <property type="match status" value="1"/>
</dbReference>
<organism evidence="12 13">
    <name type="scientific">Actinomadura yumaensis</name>
    <dbReference type="NCBI Taxonomy" id="111807"/>
    <lineage>
        <taxon>Bacteria</taxon>
        <taxon>Bacillati</taxon>
        <taxon>Actinomycetota</taxon>
        <taxon>Actinomycetes</taxon>
        <taxon>Streptosporangiales</taxon>
        <taxon>Thermomonosporaceae</taxon>
        <taxon>Actinomadura</taxon>
    </lineage>
</organism>
<dbReference type="RefSeq" id="WP_160823921.1">
    <property type="nucleotide sequence ID" value="NZ_JBHSXS010000002.1"/>
</dbReference>
<dbReference type="InterPro" id="IPR029063">
    <property type="entry name" value="SAM-dependent_MTases_sf"/>
</dbReference>
<dbReference type="EMBL" id="JBHSXS010000002">
    <property type="protein sequence ID" value="MFC6879259.1"/>
    <property type="molecule type" value="Genomic_DNA"/>
</dbReference>
<protein>
    <recommendedName>
        <fullName evidence="4">Protein-L-isoaspartate O-methyltransferase</fullName>
        <ecNumber evidence="3">2.1.1.77</ecNumber>
    </recommendedName>
    <alternativeName>
        <fullName evidence="11">L-isoaspartyl protein carboxyl methyltransferase</fullName>
    </alternativeName>
    <alternativeName>
        <fullName evidence="9">Protein L-isoaspartyl methyltransferase</fullName>
    </alternativeName>
    <alternativeName>
        <fullName evidence="10">Protein-beta-aspartate methyltransferase</fullName>
    </alternativeName>
</protein>
<comment type="caution">
    <text evidence="12">The sequence shown here is derived from an EMBL/GenBank/DDBJ whole genome shotgun (WGS) entry which is preliminary data.</text>
</comment>
<keyword evidence="8" id="KW-0949">S-adenosyl-L-methionine</keyword>
<comment type="subcellular location">
    <subcellularLocation>
        <location evidence="1">Cytoplasm</location>
    </subcellularLocation>
</comment>
<evidence type="ECO:0000256" key="3">
    <source>
        <dbReference type="ARBA" id="ARBA00011890"/>
    </source>
</evidence>
<name>A0ABW2CC90_9ACTN</name>
<comment type="similarity">
    <text evidence="2">Belongs to the methyltransferase superfamily. L-isoaspartyl/D-aspartyl protein methyltransferase family.</text>
</comment>
<evidence type="ECO:0000256" key="10">
    <source>
        <dbReference type="ARBA" id="ARBA00031323"/>
    </source>
</evidence>
<keyword evidence="6 12" id="KW-0489">Methyltransferase</keyword>
<dbReference type="InterPro" id="IPR000682">
    <property type="entry name" value="PCMT"/>
</dbReference>
<keyword evidence="13" id="KW-1185">Reference proteome</keyword>
<dbReference type="Gene3D" id="3.40.50.150">
    <property type="entry name" value="Vaccinia Virus protein VP39"/>
    <property type="match status" value="1"/>
</dbReference>
<evidence type="ECO:0000313" key="12">
    <source>
        <dbReference type="EMBL" id="MFC6879259.1"/>
    </source>
</evidence>
<evidence type="ECO:0000256" key="9">
    <source>
        <dbReference type="ARBA" id="ARBA00030757"/>
    </source>
</evidence>
<proteinExistence type="inferred from homology"/>
<evidence type="ECO:0000256" key="4">
    <source>
        <dbReference type="ARBA" id="ARBA00013346"/>
    </source>
</evidence>
<evidence type="ECO:0000313" key="13">
    <source>
        <dbReference type="Proteomes" id="UP001596380"/>
    </source>
</evidence>
<keyword evidence="5" id="KW-0963">Cytoplasm</keyword>
<evidence type="ECO:0000256" key="5">
    <source>
        <dbReference type="ARBA" id="ARBA00022490"/>
    </source>
</evidence>
<dbReference type="GO" id="GO:0032259">
    <property type="term" value="P:methylation"/>
    <property type="evidence" value="ECO:0007669"/>
    <property type="project" value="UniProtKB-KW"/>
</dbReference>
<reference evidence="13" key="1">
    <citation type="journal article" date="2019" name="Int. J. Syst. Evol. Microbiol.">
        <title>The Global Catalogue of Microorganisms (GCM) 10K type strain sequencing project: providing services to taxonomists for standard genome sequencing and annotation.</title>
        <authorList>
            <consortium name="The Broad Institute Genomics Platform"/>
            <consortium name="The Broad Institute Genome Sequencing Center for Infectious Disease"/>
            <person name="Wu L."/>
            <person name="Ma J."/>
        </authorList>
    </citation>
    <scope>NUCLEOTIDE SEQUENCE [LARGE SCALE GENOMIC DNA]</scope>
    <source>
        <strain evidence="13">JCM 3369</strain>
    </source>
</reference>
<dbReference type="PANTHER" id="PTHR11579:SF0">
    <property type="entry name" value="PROTEIN-L-ISOASPARTATE(D-ASPARTATE) O-METHYLTRANSFERASE"/>
    <property type="match status" value="1"/>
</dbReference>
<dbReference type="Proteomes" id="UP001596380">
    <property type="component" value="Unassembled WGS sequence"/>
</dbReference>
<evidence type="ECO:0000256" key="7">
    <source>
        <dbReference type="ARBA" id="ARBA00022679"/>
    </source>
</evidence>
<dbReference type="EC" id="2.1.1.77" evidence="3"/>
<dbReference type="Pfam" id="PF01135">
    <property type="entry name" value="PCMT"/>
    <property type="match status" value="1"/>
</dbReference>
<accession>A0ABW2CC90</accession>